<feature type="transmembrane region" description="Helical" evidence="7">
    <location>
        <begin position="21"/>
        <end position="42"/>
    </location>
</feature>
<dbReference type="OrthoDB" id="9770036at2"/>
<evidence type="ECO:0000256" key="4">
    <source>
        <dbReference type="ARBA" id="ARBA00022989"/>
    </source>
</evidence>
<gene>
    <name evidence="10" type="ORF">SAMN06265350_104318</name>
</gene>
<feature type="transmembrane region" description="Helical" evidence="7">
    <location>
        <begin position="370"/>
        <end position="393"/>
    </location>
</feature>
<dbReference type="InterPro" id="IPR003838">
    <property type="entry name" value="ABC3_permease_C"/>
</dbReference>
<feature type="transmembrane region" description="Helical" evidence="7">
    <location>
        <begin position="335"/>
        <end position="358"/>
    </location>
</feature>
<evidence type="ECO:0000256" key="5">
    <source>
        <dbReference type="ARBA" id="ARBA00023136"/>
    </source>
</evidence>
<evidence type="ECO:0000313" key="11">
    <source>
        <dbReference type="Proteomes" id="UP000315971"/>
    </source>
</evidence>
<dbReference type="PANTHER" id="PTHR30572">
    <property type="entry name" value="MEMBRANE COMPONENT OF TRANSPORTER-RELATED"/>
    <property type="match status" value="1"/>
</dbReference>
<dbReference type="GO" id="GO:0005886">
    <property type="term" value="C:plasma membrane"/>
    <property type="evidence" value="ECO:0007669"/>
    <property type="project" value="UniProtKB-SubCell"/>
</dbReference>
<evidence type="ECO:0000256" key="1">
    <source>
        <dbReference type="ARBA" id="ARBA00004651"/>
    </source>
</evidence>
<evidence type="ECO:0000259" key="8">
    <source>
        <dbReference type="Pfam" id="PF02687"/>
    </source>
</evidence>
<keyword evidence="4 7" id="KW-1133">Transmembrane helix</keyword>
<dbReference type="Pfam" id="PF12704">
    <property type="entry name" value="MacB_PCD"/>
    <property type="match status" value="1"/>
</dbReference>
<evidence type="ECO:0000259" key="9">
    <source>
        <dbReference type="Pfam" id="PF12704"/>
    </source>
</evidence>
<dbReference type="EMBL" id="FXSZ01000004">
    <property type="protein sequence ID" value="SMO62335.1"/>
    <property type="molecule type" value="Genomic_DNA"/>
</dbReference>
<evidence type="ECO:0000313" key="10">
    <source>
        <dbReference type="EMBL" id="SMO62335.1"/>
    </source>
</evidence>
<evidence type="ECO:0000256" key="2">
    <source>
        <dbReference type="ARBA" id="ARBA00022475"/>
    </source>
</evidence>
<dbReference type="InterPro" id="IPR025857">
    <property type="entry name" value="MacB_PCD"/>
</dbReference>
<dbReference type="Proteomes" id="UP000315971">
    <property type="component" value="Unassembled WGS sequence"/>
</dbReference>
<reference evidence="10 11" key="1">
    <citation type="submission" date="2017-05" db="EMBL/GenBank/DDBJ databases">
        <authorList>
            <person name="Varghese N."/>
            <person name="Submissions S."/>
        </authorList>
    </citation>
    <scope>NUCLEOTIDE SEQUENCE [LARGE SCALE GENOMIC DNA]</scope>
    <source>
        <strain evidence="10 11">DSM 21342</strain>
    </source>
</reference>
<dbReference type="Pfam" id="PF02687">
    <property type="entry name" value="FtsX"/>
    <property type="match status" value="1"/>
</dbReference>
<comment type="subcellular location">
    <subcellularLocation>
        <location evidence="1">Cell membrane</location>
        <topology evidence="1">Multi-pass membrane protein</topology>
    </subcellularLocation>
</comment>
<protein>
    <submittedName>
        <fullName evidence="10">Putative ABC transport system permease protein</fullName>
    </submittedName>
</protein>
<accession>A0A521CSH4</accession>
<keyword evidence="3 7" id="KW-0812">Transmembrane</keyword>
<feature type="domain" description="MacB-like periplasmic core" evidence="9">
    <location>
        <begin position="21"/>
        <end position="247"/>
    </location>
</feature>
<dbReference type="PANTHER" id="PTHR30572:SF4">
    <property type="entry name" value="ABC TRANSPORTER PERMEASE YTRF"/>
    <property type="match status" value="1"/>
</dbReference>
<dbReference type="AlphaFoldDB" id="A0A521CSH4"/>
<comment type="similarity">
    <text evidence="6">Belongs to the ABC-4 integral membrane protein family.</text>
</comment>
<evidence type="ECO:0000256" key="7">
    <source>
        <dbReference type="SAM" id="Phobius"/>
    </source>
</evidence>
<keyword evidence="5 7" id="KW-0472">Membrane</keyword>
<evidence type="ECO:0000256" key="3">
    <source>
        <dbReference type="ARBA" id="ARBA00022692"/>
    </source>
</evidence>
<dbReference type="InterPro" id="IPR050250">
    <property type="entry name" value="Macrolide_Exporter_MacB"/>
</dbReference>
<proteinExistence type="inferred from homology"/>
<dbReference type="RefSeq" id="WP_142603403.1">
    <property type="nucleotide sequence ID" value="NZ_FXSZ01000004.1"/>
</dbReference>
<sequence>MSAIETIKIGIQSIKGNKLRTTLTALIISIGIMALVGILTAIDGVKSFANNTFASMGSNSFTIRNRGTNIRIGGGGNAPKRFPSIKYDEAIAFKKSYNTSGIVSVSCVSSFNATLKFNEKKTNPNIYVQGGDENYLLTSGYKLESGRNFSSSELEFGTAVCIIGHEIKTNLFPNTDPINKIISIGNDKYKIVGLLTEKGSAAVGAGDRFSLIPLLKAKMTSGSQNRSYIITVTVSNPQTMEPAIGEATSKMRNIRKLNVAQENNFEITKSDALAQTFLNIVSYLTISATVIGIVTLIGASIGLMNIMLVSVTERTREIGIRKSLGATPTVIRRQFLYEALLICQLGGIGGIILGIFAGNGLSLLIGGGFIIPWQWIFGGIAVCTIVGLVSGLYPAIKASKLDPVEALRYE</sequence>
<organism evidence="10 11">
    <name type="scientific">Solitalea koreensis</name>
    <dbReference type="NCBI Taxonomy" id="543615"/>
    <lineage>
        <taxon>Bacteria</taxon>
        <taxon>Pseudomonadati</taxon>
        <taxon>Bacteroidota</taxon>
        <taxon>Sphingobacteriia</taxon>
        <taxon>Sphingobacteriales</taxon>
        <taxon>Sphingobacteriaceae</taxon>
        <taxon>Solitalea</taxon>
    </lineage>
</organism>
<dbReference type="GO" id="GO:0022857">
    <property type="term" value="F:transmembrane transporter activity"/>
    <property type="evidence" value="ECO:0007669"/>
    <property type="project" value="TreeGrafter"/>
</dbReference>
<feature type="domain" description="ABC3 transporter permease C-terminal" evidence="8">
    <location>
        <begin position="290"/>
        <end position="403"/>
    </location>
</feature>
<name>A0A521CSH4_9SPHI</name>
<feature type="transmembrane region" description="Helical" evidence="7">
    <location>
        <begin position="280"/>
        <end position="308"/>
    </location>
</feature>
<keyword evidence="11" id="KW-1185">Reference proteome</keyword>
<evidence type="ECO:0000256" key="6">
    <source>
        <dbReference type="ARBA" id="ARBA00038076"/>
    </source>
</evidence>
<keyword evidence="2" id="KW-1003">Cell membrane</keyword>